<keyword evidence="1" id="KW-0433">Leucine-rich repeat</keyword>
<proteinExistence type="predicted"/>
<gene>
    <name evidence="4" type="ORF">H696_02776</name>
</gene>
<dbReference type="RefSeq" id="XP_009494951.1">
    <property type="nucleotide sequence ID" value="XM_009496676.1"/>
</dbReference>
<dbReference type="GeneID" id="20527501"/>
<sequence length="324" mass="34061">MATTFSPPVGQHEDHPMPPLAVTDGGTSLSCAGRDWSTLPEDLEAQVGVPLASIRNLDLSFNNLSSLDEVFALFPNLETLIADNNQIEILTDAAQVVVPEKASTTPEADTASISSIESSDAQAPVADSPPAETAGRLAPLASLKVLSLNNNNLAGLEALLDALAFLTPNLNMLSLARNPVCPDGLFREGAGSSNERTYRHYRLRVIFRLPGLAFLDASRIAPSEREVAQTTGQYLRVATVGSSSTAPNTAASSSGSFTTSSISSYPTSSARTTSSGGSAPGREYAPLPETTAPTGTGKARYGVSRYVYKGNHSEGNRFICNQDL</sequence>
<feature type="compositionally biased region" description="Polar residues" evidence="3">
    <location>
        <begin position="102"/>
        <end position="121"/>
    </location>
</feature>
<protein>
    <recommendedName>
        <fullName evidence="6">U2A'/phosphoprotein 32 family A C-terminal domain-containing protein</fullName>
    </recommendedName>
</protein>
<evidence type="ECO:0000256" key="3">
    <source>
        <dbReference type="SAM" id="MobiDB-lite"/>
    </source>
</evidence>
<dbReference type="EMBL" id="KB932204">
    <property type="protein sequence ID" value="KCV70435.1"/>
    <property type="molecule type" value="Genomic_DNA"/>
</dbReference>
<dbReference type="SMART" id="SM00369">
    <property type="entry name" value="LRR_TYP"/>
    <property type="match status" value="3"/>
</dbReference>
<dbReference type="PANTHER" id="PTHR46282">
    <property type="entry name" value="LEUCINE-RICH MELANOCYTE DIFFERENTIATION-ASSOCIATED PROTEIN"/>
    <property type="match status" value="1"/>
</dbReference>
<dbReference type="PRINTS" id="PR00019">
    <property type="entry name" value="LEURICHRPT"/>
</dbReference>
<dbReference type="InterPro" id="IPR003591">
    <property type="entry name" value="Leu-rich_rpt_typical-subtyp"/>
</dbReference>
<evidence type="ECO:0008006" key="6">
    <source>
        <dbReference type="Google" id="ProtNLM"/>
    </source>
</evidence>
<dbReference type="AlphaFoldDB" id="A0A058Z840"/>
<dbReference type="Gene3D" id="3.80.10.10">
    <property type="entry name" value="Ribonuclease Inhibitor"/>
    <property type="match status" value="1"/>
</dbReference>
<dbReference type="InterPro" id="IPR025875">
    <property type="entry name" value="Leu-rich_rpt_4"/>
</dbReference>
<feature type="region of interest" description="Disordered" evidence="3">
    <location>
        <begin position="243"/>
        <end position="298"/>
    </location>
</feature>
<keyword evidence="2" id="KW-0677">Repeat</keyword>
<evidence type="ECO:0000313" key="4">
    <source>
        <dbReference type="EMBL" id="KCV70435.1"/>
    </source>
</evidence>
<reference evidence="4" key="1">
    <citation type="submission" date="2013-04" db="EMBL/GenBank/DDBJ databases">
        <title>The Genome Sequence of Fonticula alba ATCC 38817.</title>
        <authorList>
            <consortium name="The Broad Institute Genomics Platform"/>
            <person name="Russ C."/>
            <person name="Cuomo C."/>
            <person name="Burger G."/>
            <person name="Gray M.W."/>
            <person name="Holland P.W.H."/>
            <person name="King N."/>
            <person name="Lang F.B.F."/>
            <person name="Roger A.J."/>
            <person name="Ruiz-Trillo I."/>
            <person name="Brown M."/>
            <person name="Walker B."/>
            <person name="Young S."/>
            <person name="Zeng Q."/>
            <person name="Gargeya S."/>
            <person name="Fitzgerald M."/>
            <person name="Haas B."/>
            <person name="Abouelleil A."/>
            <person name="Allen A.W."/>
            <person name="Alvarado L."/>
            <person name="Arachchi H.M."/>
            <person name="Berlin A.M."/>
            <person name="Chapman S.B."/>
            <person name="Gainer-Dewar J."/>
            <person name="Goldberg J."/>
            <person name="Griggs A."/>
            <person name="Gujja S."/>
            <person name="Hansen M."/>
            <person name="Howarth C."/>
            <person name="Imamovic A."/>
            <person name="Ireland A."/>
            <person name="Larimer J."/>
            <person name="McCowan C."/>
            <person name="Murphy C."/>
            <person name="Pearson M."/>
            <person name="Poon T.W."/>
            <person name="Priest M."/>
            <person name="Roberts A."/>
            <person name="Saif S."/>
            <person name="Shea T."/>
            <person name="Sisk P."/>
            <person name="Sykes S."/>
            <person name="Wortman J."/>
            <person name="Nusbaum C."/>
            <person name="Birren B."/>
        </authorList>
    </citation>
    <scope>NUCLEOTIDE SEQUENCE [LARGE SCALE GENOMIC DNA]</scope>
    <source>
        <strain evidence="4">ATCC 38817</strain>
    </source>
</reference>
<keyword evidence="5" id="KW-1185">Reference proteome</keyword>
<dbReference type="OrthoDB" id="272149at2759"/>
<dbReference type="eggNOG" id="KOG1644">
    <property type="taxonomic scope" value="Eukaryota"/>
</dbReference>
<feature type="region of interest" description="Disordered" evidence="3">
    <location>
        <begin position="101"/>
        <end position="132"/>
    </location>
</feature>
<dbReference type="STRING" id="691883.A0A058Z840"/>
<evidence type="ECO:0000256" key="1">
    <source>
        <dbReference type="ARBA" id="ARBA00022614"/>
    </source>
</evidence>
<dbReference type="PROSITE" id="PS51450">
    <property type="entry name" value="LRR"/>
    <property type="match status" value="2"/>
</dbReference>
<evidence type="ECO:0000256" key="2">
    <source>
        <dbReference type="ARBA" id="ARBA00022737"/>
    </source>
</evidence>
<organism evidence="4">
    <name type="scientific">Fonticula alba</name>
    <name type="common">Slime mold</name>
    <dbReference type="NCBI Taxonomy" id="691883"/>
    <lineage>
        <taxon>Eukaryota</taxon>
        <taxon>Rotosphaerida</taxon>
        <taxon>Fonticulaceae</taxon>
        <taxon>Fonticula</taxon>
    </lineage>
</organism>
<name>A0A058Z840_FONAL</name>
<feature type="region of interest" description="Disordered" evidence="3">
    <location>
        <begin position="1"/>
        <end position="26"/>
    </location>
</feature>
<dbReference type="EMBL" id="KB932204">
    <property type="protein sequence ID" value="KCV70434.1"/>
    <property type="molecule type" value="Genomic_DNA"/>
</dbReference>
<dbReference type="InterPro" id="IPR001611">
    <property type="entry name" value="Leu-rich_rpt"/>
</dbReference>
<feature type="compositionally biased region" description="Low complexity" evidence="3">
    <location>
        <begin position="243"/>
        <end position="282"/>
    </location>
</feature>
<dbReference type="PANTHER" id="PTHR46282:SF2">
    <property type="entry name" value="LEUCINE-RICH MELANOCYTE DIFFERENTIATION-ASSOCIATED PROTEIN"/>
    <property type="match status" value="1"/>
</dbReference>
<dbReference type="RefSeq" id="XP_009494950.1">
    <property type="nucleotide sequence ID" value="XM_009496675.1"/>
</dbReference>
<dbReference type="Proteomes" id="UP000030693">
    <property type="component" value="Unassembled WGS sequence"/>
</dbReference>
<dbReference type="Pfam" id="PF12799">
    <property type="entry name" value="LRR_4"/>
    <property type="match status" value="1"/>
</dbReference>
<dbReference type="InterPro" id="IPR032675">
    <property type="entry name" value="LRR_dom_sf"/>
</dbReference>
<dbReference type="InterPro" id="IPR043313">
    <property type="entry name" value="LRMDA"/>
</dbReference>
<evidence type="ECO:0000313" key="5">
    <source>
        <dbReference type="Proteomes" id="UP000030693"/>
    </source>
</evidence>
<accession>A0A058Z840</accession>
<dbReference type="SUPFAM" id="SSF52047">
    <property type="entry name" value="RNI-like"/>
    <property type="match status" value="1"/>
</dbReference>